<dbReference type="EMBL" id="UZWD01000054">
    <property type="protein sequence ID" value="VDS06595.1"/>
    <property type="molecule type" value="Genomic_DNA"/>
</dbReference>
<evidence type="ECO:0000313" key="3">
    <source>
        <dbReference type="Proteomes" id="UP000268844"/>
    </source>
</evidence>
<dbReference type="AlphaFoldDB" id="A0A3S4CF18"/>
<reference evidence="2 3" key="1">
    <citation type="submission" date="2018-12" db="EMBL/GenBank/DDBJ databases">
        <authorList>
            <person name="Criscuolo A."/>
        </authorList>
    </citation>
    <scope>NUCLEOTIDE SEQUENCE [LARGE SCALE GENOMIC DNA]</scope>
    <source>
        <strain evidence="2">ACIP1116281</strain>
    </source>
</reference>
<organism evidence="2 3">
    <name type="scientific">Devosia equisanguinis</name>
    <dbReference type="NCBI Taxonomy" id="2490941"/>
    <lineage>
        <taxon>Bacteria</taxon>
        <taxon>Pseudomonadati</taxon>
        <taxon>Pseudomonadota</taxon>
        <taxon>Alphaproteobacteria</taxon>
        <taxon>Hyphomicrobiales</taxon>
        <taxon>Devosiaceae</taxon>
        <taxon>Devosia</taxon>
    </lineage>
</organism>
<accession>A0A3S4CF18</accession>
<dbReference type="RefSeq" id="WP_126152109.1">
    <property type="nucleotide sequence ID" value="NZ_JBHTMH010000001.1"/>
</dbReference>
<gene>
    <name evidence="2" type="ORF">DEVEQU_03759</name>
</gene>
<name>A0A3S4CF18_9HYPH</name>
<keyword evidence="1" id="KW-0812">Transmembrane</keyword>
<sequence length="139" mass="14182">MTALTPAALLRDPHTIYRADTGICVGGALLLIALAEPLSLLLGWPLPSAHLTAAGIFLLFWAACNYAIGKIARPAPALVWLNIAGDCSWVLVSIALAAVHASTLTPLGMALLLGQAAGVGLVIATKLAGVGRLTRPLSA</sequence>
<feature type="transmembrane region" description="Helical" evidence="1">
    <location>
        <begin position="107"/>
        <end position="128"/>
    </location>
</feature>
<feature type="transmembrane region" description="Helical" evidence="1">
    <location>
        <begin position="80"/>
        <end position="101"/>
    </location>
</feature>
<feature type="transmembrane region" description="Helical" evidence="1">
    <location>
        <begin position="48"/>
        <end position="68"/>
    </location>
</feature>
<feature type="transmembrane region" description="Helical" evidence="1">
    <location>
        <begin position="21"/>
        <end position="42"/>
    </location>
</feature>
<keyword evidence="1" id="KW-1133">Transmembrane helix</keyword>
<keyword evidence="1" id="KW-0472">Membrane</keyword>
<keyword evidence="3" id="KW-1185">Reference proteome</keyword>
<evidence type="ECO:0000256" key="1">
    <source>
        <dbReference type="SAM" id="Phobius"/>
    </source>
</evidence>
<proteinExistence type="predicted"/>
<dbReference type="Proteomes" id="UP000268844">
    <property type="component" value="Unassembled WGS sequence"/>
</dbReference>
<protein>
    <submittedName>
        <fullName evidence="2">Uncharacterized protein</fullName>
    </submittedName>
</protein>
<evidence type="ECO:0000313" key="2">
    <source>
        <dbReference type="EMBL" id="VDS06595.1"/>
    </source>
</evidence>